<sequence>MWKGTSSGRVKSPDPASPLPTTQHAIVQDSMGKPRLVTEAGVPALLPGTALVKTEAVALNPSDHKMGAYFPAPGAVVGMDFAGIVIAIHPTNPANPRNIAVGDRVCGIVHGSNPGRKEDGAFADYVRARPELLLRVPAGMSLEHAATLCTGLSTNLLALWEPEGLALAATPDTPAATPFPVLVYGASTATGTLAVQLLRLSGLEPIATCSPRNFDMVRGFGAAQCFDYTRVGVADEIKKATGGRLRHAYDCITDADSVAICYGALSRAGGRYVCLEKCPEELRTRRAVKHEFILGYDVFGEEVPLSGGYERPGDKSKYARAVEWFGVFQRLLDEGRLRTHPVQVLNGTGLDGVLKGLEMLKTGSVSGKKLVVRV</sequence>
<dbReference type="Gene3D" id="3.40.50.720">
    <property type="entry name" value="NAD(P)-binding Rossmann-like Domain"/>
    <property type="match status" value="1"/>
</dbReference>
<dbReference type="InterPro" id="IPR013149">
    <property type="entry name" value="ADH-like_C"/>
</dbReference>
<evidence type="ECO:0000313" key="7">
    <source>
        <dbReference type="Proteomes" id="UP001303760"/>
    </source>
</evidence>
<evidence type="ECO:0000256" key="1">
    <source>
        <dbReference type="ARBA" id="ARBA00008072"/>
    </source>
</evidence>
<proteinExistence type="inferred from homology"/>
<accession>A0AAN7C5I7</accession>
<organism evidence="6 7">
    <name type="scientific">Achaetomium macrosporum</name>
    <dbReference type="NCBI Taxonomy" id="79813"/>
    <lineage>
        <taxon>Eukaryota</taxon>
        <taxon>Fungi</taxon>
        <taxon>Dikarya</taxon>
        <taxon>Ascomycota</taxon>
        <taxon>Pezizomycotina</taxon>
        <taxon>Sordariomycetes</taxon>
        <taxon>Sordariomycetidae</taxon>
        <taxon>Sordariales</taxon>
        <taxon>Chaetomiaceae</taxon>
        <taxon>Achaetomium</taxon>
    </lineage>
</organism>
<keyword evidence="2" id="KW-0521">NADP</keyword>
<gene>
    <name evidence="6" type="ORF">C8A03DRAFT_18091</name>
</gene>
<dbReference type="SUPFAM" id="SSF51735">
    <property type="entry name" value="NAD(P)-binding Rossmann-fold domains"/>
    <property type="match status" value="1"/>
</dbReference>
<evidence type="ECO:0000256" key="3">
    <source>
        <dbReference type="ARBA" id="ARBA00023002"/>
    </source>
</evidence>
<dbReference type="InterPro" id="IPR013154">
    <property type="entry name" value="ADH-like_N"/>
</dbReference>
<dbReference type="Gene3D" id="3.90.180.10">
    <property type="entry name" value="Medium-chain alcohol dehydrogenases, catalytic domain"/>
    <property type="match status" value="1"/>
</dbReference>
<comment type="similarity">
    <text evidence="1">Belongs to the zinc-containing alcohol dehydrogenase family.</text>
</comment>
<dbReference type="Pfam" id="PF00107">
    <property type="entry name" value="ADH_zinc_N"/>
    <property type="match status" value="1"/>
</dbReference>
<feature type="region of interest" description="Disordered" evidence="4">
    <location>
        <begin position="1"/>
        <end position="22"/>
    </location>
</feature>
<dbReference type="Proteomes" id="UP001303760">
    <property type="component" value="Unassembled WGS sequence"/>
</dbReference>
<keyword evidence="7" id="KW-1185">Reference proteome</keyword>
<dbReference type="SMART" id="SM00829">
    <property type="entry name" value="PKS_ER"/>
    <property type="match status" value="1"/>
</dbReference>
<dbReference type="InterPro" id="IPR036291">
    <property type="entry name" value="NAD(P)-bd_dom_sf"/>
</dbReference>
<dbReference type="PANTHER" id="PTHR45348:SF6">
    <property type="entry name" value="TRANS-ENOYL REDUCTASE APDC"/>
    <property type="match status" value="1"/>
</dbReference>
<dbReference type="SUPFAM" id="SSF50129">
    <property type="entry name" value="GroES-like"/>
    <property type="match status" value="1"/>
</dbReference>
<dbReference type="PANTHER" id="PTHR45348">
    <property type="entry name" value="HYPOTHETICAL OXIDOREDUCTASE (EUROFUNG)"/>
    <property type="match status" value="1"/>
</dbReference>
<evidence type="ECO:0000259" key="5">
    <source>
        <dbReference type="SMART" id="SM00829"/>
    </source>
</evidence>
<dbReference type="CDD" id="cd08249">
    <property type="entry name" value="enoyl_reductase_like"/>
    <property type="match status" value="1"/>
</dbReference>
<evidence type="ECO:0000256" key="4">
    <source>
        <dbReference type="SAM" id="MobiDB-lite"/>
    </source>
</evidence>
<evidence type="ECO:0000256" key="2">
    <source>
        <dbReference type="ARBA" id="ARBA00022857"/>
    </source>
</evidence>
<reference evidence="6" key="1">
    <citation type="journal article" date="2023" name="Mol. Phylogenet. Evol.">
        <title>Genome-scale phylogeny and comparative genomics of the fungal order Sordariales.</title>
        <authorList>
            <person name="Hensen N."/>
            <person name="Bonometti L."/>
            <person name="Westerberg I."/>
            <person name="Brannstrom I.O."/>
            <person name="Guillou S."/>
            <person name="Cros-Aarteil S."/>
            <person name="Calhoun S."/>
            <person name="Haridas S."/>
            <person name="Kuo A."/>
            <person name="Mondo S."/>
            <person name="Pangilinan J."/>
            <person name="Riley R."/>
            <person name="LaButti K."/>
            <person name="Andreopoulos B."/>
            <person name="Lipzen A."/>
            <person name="Chen C."/>
            <person name="Yan M."/>
            <person name="Daum C."/>
            <person name="Ng V."/>
            <person name="Clum A."/>
            <person name="Steindorff A."/>
            <person name="Ohm R.A."/>
            <person name="Martin F."/>
            <person name="Silar P."/>
            <person name="Natvig D.O."/>
            <person name="Lalanne C."/>
            <person name="Gautier V."/>
            <person name="Ament-Velasquez S.L."/>
            <person name="Kruys A."/>
            <person name="Hutchinson M.I."/>
            <person name="Powell A.J."/>
            <person name="Barry K."/>
            <person name="Miller A.N."/>
            <person name="Grigoriev I.V."/>
            <person name="Debuchy R."/>
            <person name="Gladieux P."/>
            <person name="Hiltunen Thoren M."/>
            <person name="Johannesson H."/>
        </authorList>
    </citation>
    <scope>NUCLEOTIDE SEQUENCE</scope>
    <source>
        <strain evidence="6">CBS 532.94</strain>
    </source>
</reference>
<dbReference type="EMBL" id="MU860296">
    <property type="protein sequence ID" value="KAK4235117.1"/>
    <property type="molecule type" value="Genomic_DNA"/>
</dbReference>
<reference evidence="6" key="2">
    <citation type="submission" date="2023-05" db="EMBL/GenBank/DDBJ databases">
        <authorList>
            <consortium name="Lawrence Berkeley National Laboratory"/>
            <person name="Steindorff A."/>
            <person name="Hensen N."/>
            <person name="Bonometti L."/>
            <person name="Westerberg I."/>
            <person name="Brannstrom I.O."/>
            <person name="Guillou S."/>
            <person name="Cros-Aarteil S."/>
            <person name="Calhoun S."/>
            <person name="Haridas S."/>
            <person name="Kuo A."/>
            <person name="Mondo S."/>
            <person name="Pangilinan J."/>
            <person name="Riley R."/>
            <person name="Labutti K."/>
            <person name="Andreopoulos B."/>
            <person name="Lipzen A."/>
            <person name="Chen C."/>
            <person name="Yanf M."/>
            <person name="Daum C."/>
            <person name="Ng V."/>
            <person name="Clum A."/>
            <person name="Ohm R."/>
            <person name="Martin F."/>
            <person name="Silar P."/>
            <person name="Natvig D."/>
            <person name="Lalanne C."/>
            <person name="Gautier V."/>
            <person name="Ament-Velasquez S.L."/>
            <person name="Kruys A."/>
            <person name="Hutchinson M.I."/>
            <person name="Powell A.J."/>
            <person name="Barry K."/>
            <person name="Miller A.N."/>
            <person name="Grigoriev I.V."/>
            <person name="Debuchy R."/>
            <person name="Gladieux P."/>
            <person name="Thoren M.H."/>
            <person name="Johannesson H."/>
        </authorList>
    </citation>
    <scope>NUCLEOTIDE SEQUENCE</scope>
    <source>
        <strain evidence="6">CBS 532.94</strain>
    </source>
</reference>
<dbReference type="GO" id="GO:0016651">
    <property type="term" value="F:oxidoreductase activity, acting on NAD(P)H"/>
    <property type="evidence" value="ECO:0007669"/>
    <property type="project" value="InterPro"/>
</dbReference>
<dbReference type="InterPro" id="IPR020843">
    <property type="entry name" value="ER"/>
</dbReference>
<evidence type="ECO:0000313" key="6">
    <source>
        <dbReference type="EMBL" id="KAK4235117.1"/>
    </source>
</evidence>
<protein>
    <submittedName>
        <fullName evidence="6">Zinc-binding dehydrogenase family oxidoreductase</fullName>
    </submittedName>
</protein>
<dbReference type="InterPro" id="IPR047122">
    <property type="entry name" value="Trans-enoyl_RdTase-like"/>
</dbReference>
<keyword evidence="3" id="KW-0560">Oxidoreductase</keyword>
<dbReference type="InterPro" id="IPR011032">
    <property type="entry name" value="GroES-like_sf"/>
</dbReference>
<feature type="domain" description="Enoyl reductase (ER)" evidence="5">
    <location>
        <begin position="29"/>
        <end position="371"/>
    </location>
</feature>
<name>A0AAN7C5I7_9PEZI</name>
<dbReference type="AlphaFoldDB" id="A0AAN7C5I7"/>
<comment type="caution">
    <text evidence="6">The sequence shown here is derived from an EMBL/GenBank/DDBJ whole genome shotgun (WGS) entry which is preliminary data.</text>
</comment>
<dbReference type="Pfam" id="PF08240">
    <property type="entry name" value="ADH_N"/>
    <property type="match status" value="1"/>
</dbReference>